<dbReference type="PRINTS" id="PR00111">
    <property type="entry name" value="ABHYDROLASE"/>
</dbReference>
<gene>
    <name evidence="11" type="ORF">CPAV1605_1047</name>
</gene>
<dbReference type="InterPro" id="IPR002410">
    <property type="entry name" value="Peptidase_S33"/>
</dbReference>
<dbReference type="PIRSF" id="PIRSF006431">
    <property type="entry name" value="Pept_S33"/>
    <property type="match status" value="1"/>
</dbReference>
<evidence type="ECO:0000256" key="2">
    <source>
        <dbReference type="ARBA" id="ARBA00004496"/>
    </source>
</evidence>
<evidence type="ECO:0000256" key="7">
    <source>
        <dbReference type="ARBA" id="ARBA00022670"/>
    </source>
</evidence>
<reference evidence="11" key="1">
    <citation type="submission" date="2019-09" db="EMBL/GenBank/DDBJ databases">
        <authorList>
            <person name="Needham M D."/>
        </authorList>
    </citation>
    <scope>NUCLEOTIDE SEQUENCE</scope>
</reference>
<dbReference type="PANTHER" id="PTHR43722:SF1">
    <property type="entry name" value="PROLINE IMINOPEPTIDASE"/>
    <property type="match status" value="1"/>
</dbReference>
<dbReference type="PANTHER" id="PTHR43722">
    <property type="entry name" value="PROLINE IMINOPEPTIDASE"/>
    <property type="match status" value="1"/>
</dbReference>
<dbReference type="GO" id="GO:0006508">
    <property type="term" value="P:proteolysis"/>
    <property type="evidence" value="ECO:0007669"/>
    <property type="project" value="UniProtKB-KW"/>
</dbReference>
<comment type="catalytic activity">
    <reaction evidence="1">
        <text>Release of N-terminal proline from a peptide.</text>
        <dbReference type="EC" id="3.4.11.5"/>
    </reaction>
</comment>
<dbReference type="SUPFAM" id="SSF53474">
    <property type="entry name" value="alpha/beta-Hydrolases"/>
    <property type="match status" value="1"/>
</dbReference>
<dbReference type="PRINTS" id="PR00793">
    <property type="entry name" value="PROAMNOPTASE"/>
</dbReference>
<dbReference type="EMBL" id="CABVLZ010000004">
    <property type="protein sequence ID" value="VVU95299.1"/>
    <property type="molecule type" value="Genomic_DNA"/>
</dbReference>
<dbReference type="Gene3D" id="3.40.50.1820">
    <property type="entry name" value="alpha/beta hydrolase"/>
    <property type="match status" value="1"/>
</dbReference>
<dbReference type="Pfam" id="PF00561">
    <property type="entry name" value="Abhydrolase_1"/>
    <property type="match status" value="1"/>
</dbReference>
<evidence type="ECO:0000256" key="6">
    <source>
        <dbReference type="ARBA" id="ARBA00022490"/>
    </source>
</evidence>
<accession>A0A5E8CKR3</accession>
<sequence length="287" mass="32953">MKPYAEIKLKVSEIHILYVALYGNPKGEPVLILHGGAGHSISNNKDMLNYHDVNKYRIIAFDQRGCGKSLPNKELRENTTWNTINDIDFIRRELNINKFHVFGGSWGSTLALIYAITYPANIKSLVLRGIFLAKTKDIEFLLKNDIDKYISKKNLYHPLNFLNSQIDNKEFLIELSSDLDKRQSAKFITKPHPNNDVIVEEMTIMSHFLYNKCFLEDNWILNNVEKLNKINVPIFIIHGELDNICDINQAEDLSEKLPNAKFLKIKNAGHDAKDVKKELIDATNSII</sequence>
<keyword evidence="7" id="KW-0645">Protease</keyword>
<evidence type="ECO:0000259" key="10">
    <source>
        <dbReference type="Pfam" id="PF00561"/>
    </source>
</evidence>
<evidence type="ECO:0000256" key="9">
    <source>
        <dbReference type="ARBA" id="ARBA00029605"/>
    </source>
</evidence>
<dbReference type="GO" id="GO:0005737">
    <property type="term" value="C:cytoplasm"/>
    <property type="evidence" value="ECO:0007669"/>
    <property type="project" value="UniProtKB-SubCell"/>
</dbReference>
<keyword evidence="5" id="KW-0031">Aminopeptidase</keyword>
<evidence type="ECO:0000313" key="11">
    <source>
        <dbReference type="EMBL" id="VVU95299.1"/>
    </source>
</evidence>
<organism evidence="11">
    <name type="scientific">seawater metagenome</name>
    <dbReference type="NCBI Taxonomy" id="1561972"/>
    <lineage>
        <taxon>unclassified sequences</taxon>
        <taxon>metagenomes</taxon>
        <taxon>ecological metagenomes</taxon>
    </lineage>
</organism>
<keyword evidence="6" id="KW-0963">Cytoplasm</keyword>
<dbReference type="GO" id="GO:0004177">
    <property type="term" value="F:aminopeptidase activity"/>
    <property type="evidence" value="ECO:0007669"/>
    <property type="project" value="UniProtKB-KW"/>
</dbReference>
<feature type="domain" description="AB hydrolase-1" evidence="10">
    <location>
        <begin position="29"/>
        <end position="274"/>
    </location>
</feature>
<dbReference type="InterPro" id="IPR029058">
    <property type="entry name" value="AB_hydrolase_fold"/>
</dbReference>
<dbReference type="AlphaFoldDB" id="A0A5E8CKR3"/>
<comment type="subcellular location">
    <subcellularLocation>
        <location evidence="2">Cytoplasm</location>
    </subcellularLocation>
</comment>
<evidence type="ECO:0000256" key="1">
    <source>
        <dbReference type="ARBA" id="ARBA00001585"/>
    </source>
</evidence>
<dbReference type="InterPro" id="IPR005944">
    <property type="entry name" value="Pro_iminopeptidase"/>
</dbReference>
<name>A0A5E8CKR3_9ZZZZ</name>
<evidence type="ECO:0000256" key="5">
    <source>
        <dbReference type="ARBA" id="ARBA00022438"/>
    </source>
</evidence>
<dbReference type="EC" id="3.4.11.5" evidence="4"/>
<dbReference type="InterPro" id="IPR000073">
    <property type="entry name" value="AB_hydrolase_1"/>
</dbReference>
<comment type="similarity">
    <text evidence="3">Belongs to the peptidase S33 family.</text>
</comment>
<proteinExistence type="inferred from homology"/>
<evidence type="ECO:0000256" key="8">
    <source>
        <dbReference type="ARBA" id="ARBA00022801"/>
    </source>
</evidence>
<evidence type="ECO:0000256" key="4">
    <source>
        <dbReference type="ARBA" id="ARBA00012568"/>
    </source>
</evidence>
<keyword evidence="8 11" id="KW-0378">Hydrolase</keyword>
<evidence type="ECO:0000256" key="3">
    <source>
        <dbReference type="ARBA" id="ARBA00010088"/>
    </source>
</evidence>
<protein>
    <recommendedName>
        <fullName evidence="4">prolyl aminopeptidase</fullName>
        <ecNumber evidence="4">3.4.11.5</ecNumber>
    </recommendedName>
    <alternativeName>
        <fullName evidence="9">Prolyl aminopeptidase</fullName>
    </alternativeName>
</protein>